<comment type="caution">
    <text evidence="1">The sequence shown here is derived from an EMBL/GenBank/DDBJ whole genome shotgun (WGS) entry which is preliminary data.</text>
</comment>
<evidence type="ECO:0000313" key="2">
    <source>
        <dbReference type="Proteomes" id="UP000294702"/>
    </source>
</evidence>
<organism evidence="1 2">
    <name type="scientific">Volucribacter psittacicida</name>
    <dbReference type="NCBI Taxonomy" id="203482"/>
    <lineage>
        <taxon>Bacteria</taxon>
        <taxon>Pseudomonadati</taxon>
        <taxon>Pseudomonadota</taxon>
        <taxon>Gammaproteobacteria</taxon>
        <taxon>Pasteurellales</taxon>
        <taxon>Pasteurellaceae</taxon>
        <taxon>Volucribacter</taxon>
    </lineage>
</organism>
<dbReference type="Pfam" id="PF07030">
    <property type="entry name" value="Phage_Mu_Gp36"/>
    <property type="match status" value="1"/>
</dbReference>
<reference evidence="1 2" key="1">
    <citation type="submission" date="2019-03" db="EMBL/GenBank/DDBJ databases">
        <title>Genomic Encyclopedia of Type Strains, Phase IV (KMG-IV): sequencing the most valuable type-strain genomes for metagenomic binning, comparative biology and taxonomic classification.</title>
        <authorList>
            <person name="Goeker M."/>
        </authorList>
    </citation>
    <scope>NUCLEOTIDE SEQUENCE [LARGE SCALE GENOMIC DNA]</scope>
    <source>
        <strain evidence="1 2">DSM 15534</strain>
    </source>
</reference>
<dbReference type="RefSeq" id="WP_132691927.1">
    <property type="nucleotide sequence ID" value="NZ_SMFT01000005.1"/>
</dbReference>
<accession>A0A4R1FLP2</accession>
<sequence length="141" mass="15963">MYISVQDIKEIVSEPTLISLSNDTSRATAVDESVVERACQYASEMVDGYLRSRYPLPLVQVPTIVRHICLYLARFWLYSRRPDGKGFPDNVKQTYEQALKDLERIQAGKLHLGIAEQREASQPTSLKFKAKAPAKLDLSGY</sequence>
<dbReference type="AlphaFoldDB" id="A0A4R1FLP2"/>
<name>A0A4R1FLP2_9PAST</name>
<dbReference type="EMBL" id="SMFT01000005">
    <property type="protein sequence ID" value="TCJ95956.1"/>
    <property type="molecule type" value="Genomic_DNA"/>
</dbReference>
<gene>
    <name evidence="1" type="ORF">EV694_1959</name>
</gene>
<evidence type="ECO:0000313" key="1">
    <source>
        <dbReference type="EMBL" id="TCJ95956.1"/>
    </source>
</evidence>
<dbReference type="OrthoDB" id="9812088at2"/>
<dbReference type="InterPro" id="IPR009752">
    <property type="entry name" value="Phage_Mu_GpJ"/>
</dbReference>
<protein>
    <submittedName>
        <fullName evidence="1">Phage gp36-like protein</fullName>
    </submittedName>
</protein>
<keyword evidence="2" id="KW-1185">Reference proteome</keyword>
<proteinExistence type="predicted"/>
<dbReference type="Proteomes" id="UP000294702">
    <property type="component" value="Unassembled WGS sequence"/>
</dbReference>